<keyword evidence="4" id="KW-1185">Reference proteome</keyword>
<accession>A0A9P0GVD8</accession>
<dbReference type="AlphaFoldDB" id="A0A9P0GVD8"/>
<evidence type="ECO:0000313" key="3">
    <source>
        <dbReference type="EMBL" id="CAH1389294.1"/>
    </source>
</evidence>
<dbReference type="CDD" id="cd07379">
    <property type="entry name" value="MPP_239FB"/>
    <property type="match status" value="1"/>
</dbReference>
<gene>
    <name evidence="3" type="ORF">NEZAVI_LOCUS723</name>
</gene>
<evidence type="ECO:0000259" key="2">
    <source>
        <dbReference type="Pfam" id="PF00149"/>
    </source>
</evidence>
<dbReference type="InterPro" id="IPR004843">
    <property type="entry name" value="Calcineurin-like_PHP"/>
</dbReference>
<dbReference type="InterPro" id="IPR051693">
    <property type="entry name" value="UPF0046_metallophosphoest"/>
</dbReference>
<reference evidence="3" key="1">
    <citation type="submission" date="2022-01" db="EMBL/GenBank/DDBJ databases">
        <authorList>
            <person name="King R."/>
        </authorList>
    </citation>
    <scope>NUCLEOTIDE SEQUENCE</scope>
</reference>
<dbReference type="InterPro" id="IPR029052">
    <property type="entry name" value="Metallo-depent_PP-like"/>
</dbReference>
<dbReference type="GO" id="GO:0016787">
    <property type="term" value="F:hydrolase activity"/>
    <property type="evidence" value="ECO:0007669"/>
    <property type="project" value="InterPro"/>
</dbReference>
<dbReference type="EMBL" id="OV725077">
    <property type="protein sequence ID" value="CAH1389294.1"/>
    <property type="molecule type" value="Genomic_DNA"/>
</dbReference>
<proteinExistence type="inferred from homology"/>
<dbReference type="Proteomes" id="UP001152798">
    <property type="component" value="Chromosome 1"/>
</dbReference>
<dbReference type="SUPFAM" id="SSF56300">
    <property type="entry name" value="Metallo-dependent phosphatases"/>
    <property type="match status" value="1"/>
</dbReference>
<evidence type="ECO:0000313" key="4">
    <source>
        <dbReference type="Proteomes" id="UP001152798"/>
    </source>
</evidence>
<dbReference type="PANTHER" id="PTHR12905:SF0">
    <property type="entry name" value="CALCINEURIN-LIKE PHOSPHOESTERASE DOMAIN-CONTAINING PROTEIN"/>
    <property type="match status" value="1"/>
</dbReference>
<feature type="domain" description="Calcineurin-like phosphoesterase" evidence="2">
    <location>
        <begin position="44"/>
        <end position="246"/>
    </location>
</feature>
<dbReference type="Gene3D" id="3.60.21.10">
    <property type="match status" value="1"/>
</dbReference>
<dbReference type="OrthoDB" id="630188at2759"/>
<dbReference type="PANTHER" id="PTHR12905">
    <property type="entry name" value="METALLOPHOSPHOESTERASE"/>
    <property type="match status" value="1"/>
</dbReference>
<comment type="similarity">
    <text evidence="1">Belongs to the UPF0046 family.</text>
</comment>
<dbReference type="PIRSF" id="PIRSF035808">
    <property type="entry name" value="Pdiesterase_Brain_239"/>
    <property type="match status" value="1"/>
</dbReference>
<name>A0A9P0GVD8_NEZVI</name>
<organism evidence="3 4">
    <name type="scientific">Nezara viridula</name>
    <name type="common">Southern green stink bug</name>
    <name type="synonym">Cimex viridulus</name>
    <dbReference type="NCBI Taxonomy" id="85310"/>
    <lineage>
        <taxon>Eukaryota</taxon>
        <taxon>Metazoa</taxon>
        <taxon>Ecdysozoa</taxon>
        <taxon>Arthropoda</taxon>
        <taxon>Hexapoda</taxon>
        <taxon>Insecta</taxon>
        <taxon>Pterygota</taxon>
        <taxon>Neoptera</taxon>
        <taxon>Paraneoptera</taxon>
        <taxon>Hemiptera</taxon>
        <taxon>Heteroptera</taxon>
        <taxon>Panheteroptera</taxon>
        <taxon>Pentatomomorpha</taxon>
        <taxon>Pentatomoidea</taxon>
        <taxon>Pentatomidae</taxon>
        <taxon>Pentatominae</taxon>
        <taxon>Nezara</taxon>
    </lineage>
</organism>
<protein>
    <recommendedName>
        <fullName evidence="2">Calcineurin-like phosphoesterase domain-containing protein</fullName>
    </recommendedName>
</protein>
<dbReference type="Pfam" id="PF00149">
    <property type="entry name" value="Metallophos"/>
    <property type="match status" value="1"/>
</dbReference>
<sequence>MSAKITVHPLTENPTKAWKELVKTQKYFQIKAPILPEIYPDKVRIVCMSDTHSFTSSIKFSIPNGDIFIHAGDFTRCGAEQEVDEFNTWLGRLPHKYKIVIAGNHELSFDEKFTKLTSPSSFKSIPTLGYSRNELREAVVAKNIRDKLKNCIYLEDKGIELFGLKIYGSPWQPEFHKWAFNLSRGEEILQKWDLIPENIDILVTHTPPVGHGDACCTGVRAGCVELLTTVQNRVKPKYHVFGHIHEGYGITTDGTVIYVNASTCNINYNPVNPPIAFDISLPPGCVKEVSDYNQL</sequence>
<evidence type="ECO:0000256" key="1">
    <source>
        <dbReference type="ARBA" id="ARBA00007993"/>
    </source>
</evidence>
<dbReference type="InterPro" id="IPR024201">
    <property type="entry name" value="Calcineurin-like_Pesterase"/>
</dbReference>